<proteinExistence type="predicted"/>
<evidence type="ECO:0000313" key="2">
    <source>
        <dbReference type="Proteomes" id="UP001152622"/>
    </source>
</evidence>
<name>A0A9Q1IRK8_SYNKA</name>
<protein>
    <submittedName>
        <fullName evidence="1">Uncharacterized protein</fullName>
    </submittedName>
</protein>
<sequence length="121" mass="12949">MAFITHVRLNKSAGALVLQSYTGQSRGGSRDDPALIFPCGPHASLIRRSWKGHYGPRLERPAPLAFQVKVTWVSSGGIPGSVPAQWVHMGLATRQMSALFRRAKCQQAAPSLPANMGAAGK</sequence>
<reference evidence="1" key="1">
    <citation type="journal article" date="2023" name="Science">
        <title>Genome structures resolve the early diversification of teleost fishes.</title>
        <authorList>
            <person name="Parey E."/>
            <person name="Louis A."/>
            <person name="Montfort J."/>
            <person name="Bouchez O."/>
            <person name="Roques C."/>
            <person name="Iampietro C."/>
            <person name="Lluch J."/>
            <person name="Castinel A."/>
            <person name="Donnadieu C."/>
            <person name="Desvignes T."/>
            <person name="Floi Bucao C."/>
            <person name="Jouanno E."/>
            <person name="Wen M."/>
            <person name="Mejri S."/>
            <person name="Dirks R."/>
            <person name="Jansen H."/>
            <person name="Henkel C."/>
            <person name="Chen W.J."/>
            <person name="Zahm M."/>
            <person name="Cabau C."/>
            <person name="Klopp C."/>
            <person name="Thompson A.W."/>
            <person name="Robinson-Rechavi M."/>
            <person name="Braasch I."/>
            <person name="Lecointre G."/>
            <person name="Bobe J."/>
            <person name="Postlethwait J.H."/>
            <person name="Berthelot C."/>
            <person name="Roest Crollius H."/>
            <person name="Guiguen Y."/>
        </authorList>
    </citation>
    <scope>NUCLEOTIDE SEQUENCE</scope>
    <source>
        <strain evidence="1">WJC10195</strain>
    </source>
</reference>
<dbReference type="AlphaFoldDB" id="A0A9Q1IRK8"/>
<dbReference type="EMBL" id="JAINUF010000009">
    <property type="protein sequence ID" value="KAJ8349670.1"/>
    <property type="molecule type" value="Genomic_DNA"/>
</dbReference>
<accession>A0A9Q1IRK8</accession>
<gene>
    <name evidence="1" type="ORF">SKAU_G00248000</name>
</gene>
<dbReference type="Proteomes" id="UP001152622">
    <property type="component" value="Chromosome 9"/>
</dbReference>
<keyword evidence="2" id="KW-1185">Reference proteome</keyword>
<comment type="caution">
    <text evidence="1">The sequence shown here is derived from an EMBL/GenBank/DDBJ whole genome shotgun (WGS) entry which is preliminary data.</text>
</comment>
<evidence type="ECO:0000313" key="1">
    <source>
        <dbReference type="EMBL" id="KAJ8349670.1"/>
    </source>
</evidence>
<organism evidence="1 2">
    <name type="scientific">Synaphobranchus kaupii</name>
    <name type="common">Kaup's arrowtooth eel</name>
    <dbReference type="NCBI Taxonomy" id="118154"/>
    <lineage>
        <taxon>Eukaryota</taxon>
        <taxon>Metazoa</taxon>
        <taxon>Chordata</taxon>
        <taxon>Craniata</taxon>
        <taxon>Vertebrata</taxon>
        <taxon>Euteleostomi</taxon>
        <taxon>Actinopterygii</taxon>
        <taxon>Neopterygii</taxon>
        <taxon>Teleostei</taxon>
        <taxon>Anguilliformes</taxon>
        <taxon>Synaphobranchidae</taxon>
        <taxon>Synaphobranchus</taxon>
    </lineage>
</organism>